<keyword evidence="2" id="KW-1185">Reference proteome</keyword>
<dbReference type="RefSeq" id="WP_267946174.1">
    <property type="nucleotide sequence ID" value="NZ_CP113264.1"/>
</dbReference>
<name>A0ABY6YJF5_9ACTN</name>
<dbReference type="EMBL" id="CP113264">
    <property type="protein sequence ID" value="WAE72373.1"/>
    <property type="molecule type" value="Genomic_DNA"/>
</dbReference>
<accession>A0ABY6YJF5</accession>
<dbReference type="Proteomes" id="UP001156498">
    <property type="component" value="Chromosome"/>
</dbReference>
<evidence type="ECO:0000313" key="1">
    <source>
        <dbReference type="EMBL" id="WAE72373.1"/>
    </source>
</evidence>
<evidence type="ECO:0000313" key="2">
    <source>
        <dbReference type="Proteomes" id="UP001156498"/>
    </source>
</evidence>
<protein>
    <submittedName>
        <fullName evidence="1">Type IV toxin-antitoxin system AbiEi family antitoxin domain-containing protein</fullName>
    </submittedName>
</protein>
<sequence length="317" mass="35354">MNHVSQRPTGALAAAIGTARRQYGVISWGQAHAHGLRQAGIRRQLRSGQWVRPYRQVYVVLPLLPPPGSPDRLRSSVMAAQLALGPRSFAGGETAALLWDMQGLPPWDGREVHMVIPALGAQRHVTGITLHSWYTLPEEVTEIGNGIRVTRPGRTLRDTVLGVDRDTAVCLMDSALQQGLVGWEEIPALEEANRGRRGCVDVRRWWTLADPRSQSALETRIRLICADGGLPPDELQRRFTDGQGRTIAVVDFWWEGPRLIGEADGLRAHSGPRSLVRDRERQNDLQRWYPDVRIARFAWQDLSRPGYILATVADAGR</sequence>
<proteinExistence type="predicted"/>
<reference evidence="1 2" key="1">
    <citation type="journal article" date="2013" name="Int. J. Syst. Evol. Microbiol.">
        <title>Description of Streptomonospora sediminis sp. nov. and Streptomonospora nanhaiensis sp. nov., and reclassification of Nocardiopsis arabia Hozzein &amp; Goodfellow 2008 as Streptomonospora arabica comb. nov. and emended description of the genus Streptomonospora.</title>
        <authorList>
            <person name="Zhang D.F."/>
            <person name="Pan H.Q."/>
            <person name="He J."/>
            <person name="Zhang X.M."/>
            <person name="Zhang Y.G."/>
            <person name="Klenk H.P."/>
            <person name="Hu J.C."/>
            <person name="Li W.J."/>
        </authorList>
    </citation>
    <scope>NUCLEOTIDE SEQUENCE [LARGE SCALE GENOMIC DNA]</scope>
    <source>
        <strain evidence="1 2">12A09</strain>
    </source>
</reference>
<gene>
    <name evidence="1" type="ORF">OUQ99_24675</name>
</gene>
<organism evidence="1 2">
    <name type="scientific">Streptomonospora nanhaiensis</name>
    <dbReference type="NCBI Taxonomy" id="1323731"/>
    <lineage>
        <taxon>Bacteria</taxon>
        <taxon>Bacillati</taxon>
        <taxon>Actinomycetota</taxon>
        <taxon>Actinomycetes</taxon>
        <taxon>Streptosporangiales</taxon>
        <taxon>Nocardiopsidaceae</taxon>
        <taxon>Streptomonospora</taxon>
    </lineage>
</organism>